<dbReference type="EMBL" id="OX458333">
    <property type="protein sequence ID" value="CAI8904757.1"/>
    <property type="molecule type" value="Genomic_DNA"/>
</dbReference>
<name>A0ABN8X6B6_9GAMM</name>
<evidence type="ECO:0000313" key="1">
    <source>
        <dbReference type="EMBL" id="CAI8904757.1"/>
    </source>
</evidence>
<dbReference type="RefSeq" id="WP_026609118.1">
    <property type="nucleotide sequence ID" value="NZ_OX458333.1"/>
</dbReference>
<evidence type="ECO:0000313" key="2">
    <source>
        <dbReference type="Proteomes" id="UP001162030"/>
    </source>
</evidence>
<reference evidence="1 2" key="1">
    <citation type="submission" date="2023-03" db="EMBL/GenBank/DDBJ databases">
        <authorList>
            <person name="Pearce D."/>
        </authorList>
    </citation>
    <scope>NUCLEOTIDE SEQUENCE [LARGE SCALE GENOMIC DNA]</scope>
    <source>
        <strain evidence="1">Msz</strain>
    </source>
</reference>
<sequence length="64" mass="7181">MVKPNISIEVHWTLDGYRVVVCENDKVVFARTYALRQVALKACERLAKSRAVASNSDGQNSSRE</sequence>
<accession>A0ABN8X6B6</accession>
<proteinExistence type="predicted"/>
<organism evidence="1 2">
    <name type="scientific">Methylocaldum szegediense</name>
    <dbReference type="NCBI Taxonomy" id="73780"/>
    <lineage>
        <taxon>Bacteria</taxon>
        <taxon>Pseudomonadati</taxon>
        <taxon>Pseudomonadota</taxon>
        <taxon>Gammaproteobacteria</taxon>
        <taxon>Methylococcales</taxon>
        <taxon>Methylococcaceae</taxon>
        <taxon>Methylocaldum</taxon>
    </lineage>
</organism>
<gene>
    <name evidence="1" type="ORF">MSZNOR_3517</name>
</gene>
<protein>
    <submittedName>
        <fullName evidence="1">Uncharacterized protein</fullName>
    </submittedName>
</protein>
<dbReference type="Proteomes" id="UP001162030">
    <property type="component" value="Chromosome"/>
</dbReference>
<keyword evidence="2" id="KW-1185">Reference proteome</keyword>